<keyword evidence="1" id="KW-0472">Membrane</keyword>
<accession>A0A5M6CJP4</accession>
<sequence>MAIINWLEHHMLTCPFKHVTSFDCPGCGIQRSFIALLKGNFKESFHLYPALLLVLCTLLIVSIHITFRLKNGAAYVKYGYIITTIVILISYGVKMTHLGN</sequence>
<evidence type="ECO:0000256" key="1">
    <source>
        <dbReference type="SAM" id="Phobius"/>
    </source>
</evidence>
<keyword evidence="3" id="KW-1185">Reference proteome</keyword>
<reference evidence="2 3" key="1">
    <citation type="submission" date="2019-09" db="EMBL/GenBank/DDBJ databases">
        <title>Genome sequence and assembly of Taibaiella sp.</title>
        <authorList>
            <person name="Chhetri G."/>
        </authorList>
    </citation>
    <scope>NUCLEOTIDE SEQUENCE [LARGE SCALE GENOMIC DNA]</scope>
    <source>
        <strain evidence="2 3">KVB11</strain>
    </source>
</reference>
<dbReference type="RefSeq" id="WP_150033322.1">
    <property type="nucleotide sequence ID" value="NZ_VWSH01000003.1"/>
</dbReference>
<organism evidence="2 3">
    <name type="scientific">Taibaiella lutea</name>
    <dbReference type="NCBI Taxonomy" id="2608001"/>
    <lineage>
        <taxon>Bacteria</taxon>
        <taxon>Pseudomonadati</taxon>
        <taxon>Bacteroidota</taxon>
        <taxon>Chitinophagia</taxon>
        <taxon>Chitinophagales</taxon>
        <taxon>Chitinophagaceae</taxon>
        <taxon>Taibaiella</taxon>
    </lineage>
</organism>
<dbReference type="InterPro" id="IPR021215">
    <property type="entry name" value="DUF2752"/>
</dbReference>
<protein>
    <submittedName>
        <fullName evidence="2">DUF2752 domain-containing protein</fullName>
    </submittedName>
</protein>
<comment type="caution">
    <text evidence="2">The sequence shown here is derived from an EMBL/GenBank/DDBJ whole genome shotgun (WGS) entry which is preliminary data.</text>
</comment>
<keyword evidence="1" id="KW-1133">Transmembrane helix</keyword>
<proteinExistence type="predicted"/>
<feature type="transmembrane region" description="Helical" evidence="1">
    <location>
        <begin position="47"/>
        <end position="67"/>
    </location>
</feature>
<keyword evidence="1" id="KW-0812">Transmembrane</keyword>
<gene>
    <name evidence="2" type="ORF">F0919_13630</name>
</gene>
<evidence type="ECO:0000313" key="2">
    <source>
        <dbReference type="EMBL" id="KAA5533575.1"/>
    </source>
</evidence>
<dbReference type="Proteomes" id="UP000323632">
    <property type="component" value="Unassembled WGS sequence"/>
</dbReference>
<dbReference type="EMBL" id="VWSH01000003">
    <property type="protein sequence ID" value="KAA5533575.1"/>
    <property type="molecule type" value="Genomic_DNA"/>
</dbReference>
<dbReference type="Pfam" id="PF10825">
    <property type="entry name" value="DUF2752"/>
    <property type="match status" value="1"/>
</dbReference>
<name>A0A5M6CJP4_9BACT</name>
<evidence type="ECO:0000313" key="3">
    <source>
        <dbReference type="Proteomes" id="UP000323632"/>
    </source>
</evidence>
<feature type="transmembrane region" description="Helical" evidence="1">
    <location>
        <begin position="74"/>
        <end position="93"/>
    </location>
</feature>
<dbReference type="AlphaFoldDB" id="A0A5M6CJP4"/>